<evidence type="ECO:0000313" key="3">
    <source>
        <dbReference type="EMBL" id="CEL62794.1"/>
    </source>
</evidence>
<keyword evidence="4" id="KW-1185">Reference proteome</keyword>
<dbReference type="OrthoDB" id="3208378at2759"/>
<accession>A0A0B7G110</accession>
<keyword evidence="1" id="KW-1133">Transmembrane helix</keyword>
<sequence>MSRLWALSLAIFLLANPDPVADQLGTAWVKSSPDLFKALSKNLKQPRSTSSLYSSLTRAICKAEHMIRATFHLPDHPFSRFRRRHDADDIKDGGDLHLPTRSSIPRGTSKIANLCIALWPFIAHGTLTIFITLLMIFYVNNNSFNLEERRPNGSLANGSRFRPSQWRLLQSDITTLISVLLAVLRLMVAAWLGPLCWRYAFLLMEKIGLRADQLYNIIAYNIPALPRAKPLELALWVVLVLTLPVYFVAPILTGSITWASSFNVIAAPTGSVINVSAVTHGVRWLNWTEETFWQEHAVRHAVGLANIAWSRDSPHGSSKRVLPSSVNLRVNSTVTNVTLPYFHVSALEWVSNPEIELTQAQLNVRTNVCDNITIPPVSSTSCPLLFDRGSLAIIESTPMSWNINFPLNTLVTETRLLTLYAAWRNNYTKSCVPDNFDRRVSGYFPTNAGFYPDLKLGHCWMFAWVNYTAGIGTCFNCRISSYSTVQADDTNPLRDIRGDYVAGAALRLMPSITGTLAAMNVSVPSAWDNLDRYVVEFLERSYAVSWAAVTNFVGEYDPQLSTTYRVAVPASQALVDIKRVYLWLCLHLLITISGILFLVVQADMKVPVITDTTLTAFYLDSSEVYEPGSRPSLKEGALIRVRYEDGHMKMKIE</sequence>
<feature type="chain" id="PRO_5002114748" description="Transmembrane protein" evidence="2">
    <location>
        <begin position="18"/>
        <end position="653"/>
    </location>
</feature>
<evidence type="ECO:0000256" key="1">
    <source>
        <dbReference type="SAM" id="Phobius"/>
    </source>
</evidence>
<evidence type="ECO:0000313" key="4">
    <source>
        <dbReference type="Proteomes" id="UP000059188"/>
    </source>
</evidence>
<keyword evidence="1" id="KW-0472">Membrane</keyword>
<evidence type="ECO:0008006" key="5">
    <source>
        <dbReference type="Google" id="ProtNLM"/>
    </source>
</evidence>
<feature type="signal peptide" evidence="2">
    <location>
        <begin position="1"/>
        <end position="17"/>
    </location>
</feature>
<dbReference type="Proteomes" id="UP000059188">
    <property type="component" value="Unassembled WGS sequence"/>
</dbReference>
<proteinExistence type="predicted"/>
<protein>
    <recommendedName>
        <fullName evidence="5">Transmembrane protein</fullName>
    </recommendedName>
</protein>
<keyword evidence="2" id="KW-0732">Signal</keyword>
<evidence type="ECO:0000256" key="2">
    <source>
        <dbReference type="SAM" id="SignalP"/>
    </source>
</evidence>
<dbReference type="AlphaFoldDB" id="A0A0B7G110"/>
<name>A0A0B7G110_THACB</name>
<gene>
    <name evidence="3" type="ORF">RSOLAG1IB_10486</name>
</gene>
<organism evidence="3 4">
    <name type="scientific">Thanatephorus cucumeris (strain AG1-IB / isolate 7/3/14)</name>
    <name type="common">Lettuce bottom rot fungus</name>
    <name type="synonym">Rhizoctonia solani</name>
    <dbReference type="NCBI Taxonomy" id="1108050"/>
    <lineage>
        <taxon>Eukaryota</taxon>
        <taxon>Fungi</taxon>
        <taxon>Dikarya</taxon>
        <taxon>Basidiomycota</taxon>
        <taxon>Agaricomycotina</taxon>
        <taxon>Agaricomycetes</taxon>
        <taxon>Cantharellales</taxon>
        <taxon>Ceratobasidiaceae</taxon>
        <taxon>Rhizoctonia</taxon>
        <taxon>Rhizoctonia solani AG-1</taxon>
    </lineage>
</organism>
<feature type="transmembrane region" description="Helical" evidence="1">
    <location>
        <begin position="173"/>
        <end position="193"/>
    </location>
</feature>
<reference evidence="3 4" key="1">
    <citation type="submission" date="2014-11" db="EMBL/GenBank/DDBJ databases">
        <authorList>
            <person name="Wibberg Daniel"/>
        </authorList>
    </citation>
    <scope>NUCLEOTIDE SEQUENCE [LARGE SCALE GENOMIC DNA]</scope>
    <source>
        <strain evidence="3">Rhizoctonia solani AG1-IB 7/3/14</strain>
    </source>
</reference>
<dbReference type="STRING" id="1108050.A0A0B7G110"/>
<feature type="transmembrane region" description="Helical" evidence="1">
    <location>
        <begin position="111"/>
        <end position="139"/>
    </location>
</feature>
<feature type="transmembrane region" description="Helical" evidence="1">
    <location>
        <begin position="233"/>
        <end position="252"/>
    </location>
</feature>
<dbReference type="EMBL" id="LN679169">
    <property type="protein sequence ID" value="CEL62794.1"/>
    <property type="molecule type" value="Genomic_DNA"/>
</dbReference>
<feature type="transmembrane region" description="Helical" evidence="1">
    <location>
        <begin position="580"/>
        <end position="600"/>
    </location>
</feature>
<keyword evidence="1" id="KW-0812">Transmembrane</keyword>